<comment type="caution">
    <text evidence="12">The sequence shown here is derived from an EMBL/GenBank/DDBJ whole genome shotgun (WGS) entry which is preliminary data.</text>
</comment>
<proteinExistence type="predicted"/>
<feature type="compositionally biased region" description="Gly residues" evidence="10">
    <location>
        <begin position="133"/>
        <end position="142"/>
    </location>
</feature>
<evidence type="ECO:0000256" key="2">
    <source>
        <dbReference type="ARBA" id="ARBA00015816"/>
    </source>
</evidence>
<keyword evidence="7" id="KW-1015">Disulfide bond</keyword>
<evidence type="ECO:0000313" key="13">
    <source>
        <dbReference type="Proteomes" id="UP000646244"/>
    </source>
</evidence>
<dbReference type="Proteomes" id="UP000646244">
    <property type="component" value="Unassembled WGS sequence"/>
</dbReference>
<dbReference type="GO" id="GO:0004497">
    <property type="term" value="F:monooxygenase activity"/>
    <property type="evidence" value="ECO:0007669"/>
    <property type="project" value="UniProtKB-ARBA"/>
</dbReference>
<accession>A0A918WHC3</accession>
<evidence type="ECO:0000256" key="7">
    <source>
        <dbReference type="ARBA" id="ARBA00023157"/>
    </source>
</evidence>
<dbReference type="GO" id="GO:0051537">
    <property type="term" value="F:2 iron, 2 sulfur cluster binding"/>
    <property type="evidence" value="ECO:0007669"/>
    <property type="project" value="UniProtKB-KW"/>
</dbReference>
<evidence type="ECO:0000256" key="1">
    <source>
        <dbReference type="ARBA" id="ARBA00002494"/>
    </source>
</evidence>
<dbReference type="GO" id="GO:0016705">
    <property type="term" value="F:oxidoreductase activity, acting on paired donors, with incorporation or reduction of molecular oxygen"/>
    <property type="evidence" value="ECO:0007669"/>
    <property type="project" value="UniProtKB-ARBA"/>
</dbReference>
<dbReference type="PRINTS" id="PR00162">
    <property type="entry name" value="RIESKE"/>
</dbReference>
<evidence type="ECO:0000259" key="11">
    <source>
        <dbReference type="PROSITE" id="PS51296"/>
    </source>
</evidence>
<keyword evidence="5" id="KW-0408">Iron</keyword>
<dbReference type="GO" id="GO:0046872">
    <property type="term" value="F:metal ion binding"/>
    <property type="evidence" value="ECO:0007669"/>
    <property type="project" value="UniProtKB-KW"/>
</dbReference>
<dbReference type="GO" id="GO:0016020">
    <property type="term" value="C:membrane"/>
    <property type="evidence" value="ECO:0007669"/>
    <property type="project" value="InterPro"/>
</dbReference>
<dbReference type="AlphaFoldDB" id="A0A918WHC3"/>
<dbReference type="FunFam" id="2.102.10.10:FF:000016">
    <property type="entry name" value="Nitrite reductase/ring-hydroxylating ferredoxin subunit"/>
    <property type="match status" value="1"/>
</dbReference>
<dbReference type="SUPFAM" id="SSF50022">
    <property type="entry name" value="ISP domain"/>
    <property type="match status" value="1"/>
</dbReference>
<dbReference type="PROSITE" id="PS51296">
    <property type="entry name" value="RIESKE"/>
    <property type="match status" value="1"/>
</dbReference>
<organism evidence="12 13">
    <name type="scientific">Streptomyces cinnamoneus</name>
    <name type="common">Streptoverticillium cinnamoneum</name>
    <dbReference type="NCBI Taxonomy" id="53446"/>
    <lineage>
        <taxon>Bacteria</taxon>
        <taxon>Bacillati</taxon>
        <taxon>Actinomycetota</taxon>
        <taxon>Actinomycetes</taxon>
        <taxon>Kitasatosporales</taxon>
        <taxon>Streptomycetaceae</taxon>
        <taxon>Streptomyces</taxon>
        <taxon>Streptomyces cinnamoneus group</taxon>
    </lineage>
</organism>
<reference evidence="12" key="2">
    <citation type="submission" date="2020-09" db="EMBL/GenBank/DDBJ databases">
        <authorList>
            <person name="Sun Q."/>
            <person name="Ohkuma M."/>
        </authorList>
    </citation>
    <scope>NUCLEOTIDE SEQUENCE</scope>
    <source>
        <strain evidence="12">JCM 4633</strain>
    </source>
</reference>
<dbReference type="InterPro" id="IPR036922">
    <property type="entry name" value="Rieske_2Fe-2S_sf"/>
</dbReference>
<evidence type="ECO:0000256" key="6">
    <source>
        <dbReference type="ARBA" id="ARBA00023014"/>
    </source>
</evidence>
<keyword evidence="6" id="KW-0411">Iron-sulfur</keyword>
<feature type="domain" description="Rieske" evidence="11">
    <location>
        <begin position="156"/>
        <end position="248"/>
    </location>
</feature>
<name>A0A918WHC3_STRCJ</name>
<keyword evidence="4" id="KW-0479">Metal-binding</keyword>
<comment type="cofactor">
    <cofactor evidence="9">
        <name>[2Fe-2S] cluster</name>
        <dbReference type="ChEBI" id="CHEBI:190135"/>
    </cofactor>
</comment>
<gene>
    <name evidence="12" type="ORF">GCM10010507_24130</name>
</gene>
<evidence type="ECO:0000256" key="3">
    <source>
        <dbReference type="ARBA" id="ARBA00022714"/>
    </source>
</evidence>
<feature type="region of interest" description="Disordered" evidence="10">
    <location>
        <begin position="73"/>
        <end position="95"/>
    </location>
</feature>
<dbReference type="InterPro" id="IPR017941">
    <property type="entry name" value="Rieske_2Fe-2S"/>
</dbReference>
<dbReference type="Gene3D" id="2.102.10.10">
    <property type="entry name" value="Rieske [2Fe-2S] iron-sulphur domain"/>
    <property type="match status" value="1"/>
</dbReference>
<evidence type="ECO:0000256" key="10">
    <source>
        <dbReference type="SAM" id="MobiDB-lite"/>
    </source>
</evidence>
<reference evidence="12" key="1">
    <citation type="journal article" date="2014" name="Int. J. Syst. Evol. Microbiol.">
        <title>Complete genome sequence of Corynebacterium casei LMG S-19264T (=DSM 44701T), isolated from a smear-ripened cheese.</title>
        <authorList>
            <consortium name="US DOE Joint Genome Institute (JGI-PGF)"/>
            <person name="Walter F."/>
            <person name="Albersmeier A."/>
            <person name="Kalinowski J."/>
            <person name="Ruckert C."/>
        </authorList>
    </citation>
    <scope>NUCLEOTIDE SEQUENCE</scope>
    <source>
        <strain evidence="12">JCM 4633</strain>
    </source>
</reference>
<keyword evidence="3" id="KW-0001">2Fe-2S</keyword>
<protein>
    <recommendedName>
        <fullName evidence="2">Cytochrome bc1 complex Rieske iron-sulfur subunit</fullName>
    </recommendedName>
    <alternativeName>
        <fullName evidence="8">Cytochrome bc1 reductase complex subunit QcrA</fullName>
    </alternativeName>
</protein>
<evidence type="ECO:0000256" key="5">
    <source>
        <dbReference type="ARBA" id="ARBA00023004"/>
    </source>
</evidence>
<feature type="region of interest" description="Disordered" evidence="10">
    <location>
        <begin position="116"/>
        <end position="158"/>
    </location>
</feature>
<dbReference type="CDD" id="cd03467">
    <property type="entry name" value="Rieske"/>
    <property type="match status" value="1"/>
</dbReference>
<evidence type="ECO:0000313" key="12">
    <source>
        <dbReference type="EMBL" id="GHC47733.1"/>
    </source>
</evidence>
<evidence type="ECO:0000256" key="9">
    <source>
        <dbReference type="ARBA" id="ARBA00034078"/>
    </source>
</evidence>
<feature type="region of interest" description="Disordered" evidence="10">
    <location>
        <begin position="224"/>
        <end position="249"/>
    </location>
</feature>
<comment type="function">
    <text evidence="1">Iron-sulfur subunit of the cytochrome bc1 complex, an essential component of the respiratory electron transport chain required for ATP synthesis. The bc1 complex catalyzes the oxidation of menaquinol and the reduction of cytochrome c in the respiratory chain. The bc1 complex operates through a Q-cycle mechanism that couples electron transfer to generation of the proton gradient that drives ATP synthesis.</text>
</comment>
<evidence type="ECO:0000256" key="4">
    <source>
        <dbReference type="ARBA" id="ARBA00022723"/>
    </source>
</evidence>
<dbReference type="PANTHER" id="PTHR10134">
    <property type="entry name" value="CYTOCHROME B-C1 COMPLEX SUBUNIT RIESKE, MITOCHONDRIAL"/>
    <property type="match status" value="1"/>
</dbReference>
<dbReference type="InterPro" id="IPR014349">
    <property type="entry name" value="Rieske_Fe-S_prot"/>
</dbReference>
<dbReference type="EMBL" id="BMVB01000006">
    <property type="protein sequence ID" value="GHC47733.1"/>
    <property type="molecule type" value="Genomic_DNA"/>
</dbReference>
<evidence type="ECO:0000256" key="8">
    <source>
        <dbReference type="ARBA" id="ARBA00029586"/>
    </source>
</evidence>
<dbReference type="InterPro" id="IPR005805">
    <property type="entry name" value="Rieske_Fe-S_prot_C"/>
</dbReference>
<dbReference type="Pfam" id="PF00355">
    <property type="entry name" value="Rieske"/>
    <property type="match status" value="1"/>
</dbReference>
<sequence>MAGIDPFHCTMVGADGQRKQGTDSHLRALPIPAERRARANRMAPRTGLPPAAGPWALLLEAALHQHFRNSEGTIMTHSSPASSPVPSPGPAGTARRTVVTTAGAAGLAAVLAACGGSDGKKSSDTSQPAPGTQGTGASGGSSGTTSEATGKPGKGEALATTAEIPVGGGKVFADRKVVVTQPAKGEFKAFSAVCTHQGCLVKEVTNGTINCPCHGSKFSVTDGSVRTGPARKPLPPEHVSVSGDSLTLD</sequence>